<dbReference type="OrthoDB" id="3542833at2759"/>
<keyword evidence="2" id="KW-1185">Reference proteome</keyword>
<evidence type="ECO:0000313" key="2">
    <source>
        <dbReference type="Proteomes" id="UP000184330"/>
    </source>
</evidence>
<dbReference type="STRING" id="576137.A0A1L7XYY1"/>
<name>A0A1L7XYY1_9HELO</name>
<dbReference type="PANTHER" id="PTHR33112">
    <property type="entry name" value="DOMAIN PROTEIN, PUTATIVE-RELATED"/>
    <property type="match status" value="1"/>
</dbReference>
<reference evidence="1 2" key="1">
    <citation type="submission" date="2016-03" db="EMBL/GenBank/DDBJ databases">
        <authorList>
            <person name="Ploux O."/>
        </authorList>
    </citation>
    <scope>NUCLEOTIDE SEQUENCE [LARGE SCALE GENOMIC DNA]</scope>
    <source>
        <strain evidence="1 2">UAMH 11012</strain>
    </source>
</reference>
<protein>
    <recommendedName>
        <fullName evidence="3">Heterokaryon incompatibility domain-containing protein</fullName>
    </recommendedName>
</protein>
<dbReference type="PANTHER" id="PTHR33112:SF9">
    <property type="entry name" value="HETEROKARYON INCOMPATIBILITY DOMAIN-CONTAINING PROTEIN"/>
    <property type="match status" value="1"/>
</dbReference>
<accession>A0A1L7XYY1</accession>
<evidence type="ECO:0008006" key="3">
    <source>
        <dbReference type="Google" id="ProtNLM"/>
    </source>
</evidence>
<dbReference type="Proteomes" id="UP000184330">
    <property type="component" value="Unassembled WGS sequence"/>
</dbReference>
<dbReference type="EMBL" id="FJOG01000103">
    <property type="protein sequence ID" value="CZR70176.1"/>
    <property type="molecule type" value="Genomic_DNA"/>
</dbReference>
<evidence type="ECO:0000313" key="1">
    <source>
        <dbReference type="EMBL" id="CZR70176.1"/>
    </source>
</evidence>
<organism evidence="1 2">
    <name type="scientific">Phialocephala subalpina</name>
    <dbReference type="NCBI Taxonomy" id="576137"/>
    <lineage>
        <taxon>Eukaryota</taxon>
        <taxon>Fungi</taxon>
        <taxon>Dikarya</taxon>
        <taxon>Ascomycota</taxon>
        <taxon>Pezizomycotina</taxon>
        <taxon>Leotiomycetes</taxon>
        <taxon>Helotiales</taxon>
        <taxon>Mollisiaceae</taxon>
        <taxon>Phialocephala</taxon>
        <taxon>Phialocephala fortinii species complex</taxon>
    </lineage>
</organism>
<proteinExistence type="predicted"/>
<dbReference type="AlphaFoldDB" id="A0A1L7XYY1"/>
<sequence length="340" mass="38112">MSEVYANAFIIISATASPHSQGGLFGTAHATQRQQSYVLMKDPHGNATSPLCSRIPARHWWHSYGPGSPWAKTYEIGPGDVDTFPLLSRGWVFQERVLSPRVLHFSRDEIVLECAHGNTCQCCGTWFQGRRSREQGLLKPHFNVQHLWRQEDQEDMRMAMASWRQALERYSILQFTVLKDRVPALAGVARSFLPVFKGKYFAGVWEDVLATTLAWRLESGVERRLRPEEGFLVPSWSPLASQGPIRLESDVILNPTLEIISLPGGRTIEDLAGMQDNRTMVLSIRAYALATSMICDDSGSVKFSADLDITQSSMDYKIPIGSSAIEVVLVNTGYYNRMIS</sequence>
<gene>
    <name evidence="1" type="ORF">PAC_20077</name>
</gene>